<dbReference type="Proteomes" id="UP000479710">
    <property type="component" value="Unassembled WGS sequence"/>
</dbReference>
<protein>
    <submittedName>
        <fullName evidence="1">Uncharacterized protein</fullName>
    </submittedName>
</protein>
<comment type="caution">
    <text evidence="1">The sequence shown here is derived from an EMBL/GenBank/DDBJ whole genome shotgun (WGS) entry which is preliminary data.</text>
</comment>
<dbReference type="AlphaFoldDB" id="A0A6G1CJ61"/>
<keyword evidence="2" id="KW-1185">Reference proteome</keyword>
<name>A0A6G1CJ61_9ORYZ</name>
<dbReference type="EMBL" id="SPHZ02000009">
    <property type="protein sequence ID" value="KAF0900111.1"/>
    <property type="molecule type" value="Genomic_DNA"/>
</dbReference>
<organism evidence="1 2">
    <name type="scientific">Oryza meyeriana var. granulata</name>
    <dbReference type="NCBI Taxonomy" id="110450"/>
    <lineage>
        <taxon>Eukaryota</taxon>
        <taxon>Viridiplantae</taxon>
        <taxon>Streptophyta</taxon>
        <taxon>Embryophyta</taxon>
        <taxon>Tracheophyta</taxon>
        <taxon>Spermatophyta</taxon>
        <taxon>Magnoliopsida</taxon>
        <taxon>Liliopsida</taxon>
        <taxon>Poales</taxon>
        <taxon>Poaceae</taxon>
        <taxon>BOP clade</taxon>
        <taxon>Oryzoideae</taxon>
        <taxon>Oryzeae</taxon>
        <taxon>Oryzinae</taxon>
        <taxon>Oryza</taxon>
        <taxon>Oryza meyeriana</taxon>
    </lineage>
</organism>
<accession>A0A6G1CJ61</accession>
<reference evidence="1 2" key="1">
    <citation type="submission" date="2019-11" db="EMBL/GenBank/DDBJ databases">
        <title>Whole genome sequence of Oryza granulata.</title>
        <authorList>
            <person name="Li W."/>
        </authorList>
    </citation>
    <scope>NUCLEOTIDE SEQUENCE [LARGE SCALE GENOMIC DNA]</scope>
    <source>
        <strain evidence="2">cv. Menghai</strain>
        <tissue evidence="1">Leaf</tissue>
    </source>
</reference>
<proteinExistence type="predicted"/>
<evidence type="ECO:0000313" key="1">
    <source>
        <dbReference type="EMBL" id="KAF0900111.1"/>
    </source>
</evidence>
<gene>
    <name evidence="1" type="ORF">E2562_026838</name>
</gene>
<evidence type="ECO:0000313" key="2">
    <source>
        <dbReference type="Proteomes" id="UP000479710"/>
    </source>
</evidence>
<sequence>MVTQEMGMVSRVTSRQARRLKVLTRRLGHVGEATTVMWQHSAAGSGVVRCGIRMRVRGHW</sequence>